<accession>A0A1D8N378</accession>
<proteinExistence type="predicted"/>
<evidence type="ECO:0000313" key="1">
    <source>
        <dbReference type="EMBL" id="AOW00091.1"/>
    </source>
</evidence>
<organism evidence="1 2">
    <name type="scientific">Yarrowia lipolytica</name>
    <name type="common">Candida lipolytica</name>
    <dbReference type="NCBI Taxonomy" id="4952"/>
    <lineage>
        <taxon>Eukaryota</taxon>
        <taxon>Fungi</taxon>
        <taxon>Dikarya</taxon>
        <taxon>Ascomycota</taxon>
        <taxon>Saccharomycotina</taxon>
        <taxon>Dipodascomycetes</taxon>
        <taxon>Dipodascales</taxon>
        <taxon>Dipodascales incertae sedis</taxon>
        <taxon>Yarrowia</taxon>
    </lineage>
</organism>
<dbReference type="EMBL" id="CP017553">
    <property type="protein sequence ID" value="AOW00091.1"/>
    <property type="molecule type" value="Genomic_DNA"/>
</dbReference>
<gene>
    <name evidence="1" type="ORF">YALI1_A00574g</name>
</gene>
<dbReference type="VEuPathDB" id="FungiDB:YALI1_A00574g"/>
<evidence type="ECO:0000313" key="2">
    <source>
        <dbReference type="Proteomes" id="UP000182444"/>
    </source>
</evidence>
<name>A0A1D8N378_YARLL</name>
<dbReference type="GeneID" id="94582254"/>
<protein>
    <submittedName>
        <fullName evidence="1">Uncharacterized protein</fullName>
    </submittedName>
</protein>
<dbReference type="RefSeq" id="XP_068137698.1">
    <property type="nucleotide sequence ID" value="XM_068281597.1"/>
</dbReference>
<dbReference type="AlphaFoldDB" id="A0A1D8N378"/>
<reference evidence="1 2" key="1">
    <citation type="journal article" date="2016" name="PLoS ONE">
        <title>Sequence Assembly of Yarrowia lipolytica Strain W29/CLIB89 Shows Transposable Element Diversity.</title>
        <authorList>
            <person name="Magnan C."/>
            <person name="Yu J."/>
            <person name="Chang I."/>
            <person name="Jahn E."/>
            <person name="Kanomata Y."/>
            <person name="Wu J."/>
            <person name="Zeller M."/>
            <person name="Oakes M."/>
            <person name="Baldi P."/>
            <person name="Sandmeyer S."/>
        </authorList>
    </citation>
    <scope>NUCLEOTIDE SEQUENCE [LARGE SCALE GENOMIC DNA]</scope>
    <source>
        <strain evidence="2">CLIB89(W29)</strain>
    </source>
</reference>
<sequence length="127" mass="14788">MRSGKCIQHVIIRLSNRTERLNCTCSHGDQLVVSGYLRLRSSIKDARYFRLSNHILSSSQQVHRHSQSMSWTVLRSTSMLVNKINLYTWGKRGCGLLRRDHHFLPICFWTQSLNLANSCWHMSLDTV</sequence>
<dbReference type="Proteomes" id="UP000182444">
    <property type="component" value="Chromosome 1A"/>
</dbReference>